<dbReference type="RefSeq" id="WP_096488144.1">
    <property type="nucleotide sequence ID" value="NZ_AP014814.1"/>
</dbReference>
<geneLocation type="plasmid" evidence="3">
    <name>pmppm05 dna</name>
</geneLocation>
<protein>
    <recommendedName>
        <fullName evidence="4">Stability/partitioning determinant</fullName>
    </recommendedName>
</protein>
<dbReference type="EMBL" id="AP014814">
    <property type="protein sequence ID" value="BAU94227.1"/>
    <property type="molecule type" value="Genomic_DNA"/>
</dbReference>
<keyword evidence="2" id="KW-0614">Plasmid</keyword>
<sequence>MSMKERAPLGFGDELESFDPAAFAKPKRAANDKPKPEEAKKAAEAAGFRSREPAKAAAVREEPAAPLRRRRTGRNVQFNIKAKAETIEAFTRIADANGWGLGETFERATELLERELSAARN</sequence>
<organism evidence="2 3">
    <name type="scientific">Methylorubrum populi</name>
    <dbReference type="NCBI Taxonomy" id="223967"/>
    <lineage>
        <taxon>Bacteria</taxon>
        <taxon>Pseudomonadati</taxon>
        <taxon>Pseudomonadota</taxon>
        <taxon>Alphaproteobacteria</taxon>
        <taxon>Hyphomicrobiales</taxon>
        <taxon>Methylobacteriaceae</taxon>
        <taxon>Methylorubrum</taxon>
    </lineage>
</organism>
<gene>
    <name evidence="2" type="ORF">MPPM_5622</name>
</gene>
<feature type="region of interest" description="Disordered" evidence="1">
    <location>
        <begin position="1"/>
        <end position="72"/>
    </location>
</feature>
<accession>A0A160PKP3</accession>
<dbReference type="Proteomes" id="UP000218288">
    <property type="component" value="Plasmid pMPPM05"/>
</dbReference>
<proteinExistence type="predicted"/>
<evidence type="ECO:0000313" key="3">
    <source>
        <dbReference type="Proteomes" id="UP000218288"/>
    </source>
</evidence>
<reference evidence="2 3" key="1">
    <citation type="journal article" date="2016" name="Genome Announc.">
        <title>Complete Genome Sequence of Methylobacterium populi P-1M, Isolated from Pink-Pigmented Household Biofilm.</title>
        <authorList>
            <person name="Morohoshi T."/>
            <person name="Ikeda T."/>
        </authorList>
    </citation>
    <scope>NUCLEOTIDE SEQUENCE [LARGE SCALE GENOMIC DNA]</scope>
    <source>
        <strain evidence="2 3">P-1M</strain>
        <plasmid evidence="3">Plasmid pmppm05 dna</plasmid>
    </source>
</reference>
<name>A0A160PKP3_9HYPH</name>
<feature type="compositionally biased region" description="Basic and acidic residues" evidence="1">
    <location>
        <begin position="29"/>
        <end position="63"/>
    </location>
</feature>
<dbReference type="AlphaFoldDB" id="A0A160PKP3"/>
<evidence type="ECO:0008006" key="4">
    <source>
        <dbReference type="Google" id="ProtNLM"/>
    </source>
</evidence>
<dbReference type="OrthoDB" id="7477461at2"/>
<evidence type="ECO:0000313" key="2">
    <source>
        <dbReference type="EMBL" id="BAU94227.1"/>
    </source>
</evidence>
<evidence type="ECO:0000256" key="1">
    <source>
        <dbReference type="SAM" id="MobiDB-lite"/>
    </source>
</evidence>